<dbReference type="EMBL" id="UFXQ01000001">
    <property type="protein sequence ID" value="STC69021.1"/>
    <property type="molecule type" value="Genomic_DNA"/>
</dbReference>
<accession>A0A376CKJ4</accession>
<reference evidence="1 2" key="1">
    <citation type="submission" date="2018-06" db="EMBL/GenBank/DDBJ databases">
        <authorList>
            <consortium name="Pathogen Informatics"/>
            <person name="Doyle S."/>
        </authorList>
    </citation>
    <scope>NUCLEOTIDE SEQUENCE [LARGE SCALE GENOMIC DNA]</scope>
    <source>
        <strain evidence="1 2">NCTC11862</strain>
    </source>
</reference>
<dbReference type="AlphaFoldDB" id="A0A376CKJ4"/>
<organism evidence="1 2">
    <name type="scientific">Corynebacterium pilosum</name>
    <dbReference type="NCBI Taxonomy" id="35756"/>
    <lineage>
        <taxon>Bacteria</taxon>
        <taxon>Bacillati</taxon>
        <taxon>Actinomycetota</taxon>
        <taxon>Actinomycetes</taxon>
        <taxon>Mycobacteriales</taxon>
        <taxon>Corynebacteriaceae</taxon>
        <taxon>Corynebacterium</taxon>
    </lineage>
</organism>
<proteinExistence type="predicted"/>
<keyword evidence="2" id="KW-1185">Reference proteome</keyword>
<dbReference type="STRING" id="35756.GCA_001044155_00589"/>
<evidence type="ECO:0000313" key="1">
    <source>
        <dbReference type="EMBL" id="STC69021.1"/>
    </source>
</evidence>
<dbReference type="RefSeq" id="WP_018582340.1">
    <property type="nucleotide sequence ID" value="NZ_LDYD01000003.1"/>
</dbReference>
<gene>
    <name evidence="1" type="ORF">NCTC11862_00798</name>
</gene>
<sequence>MSIKSFVELLAGSTATKHADNGLTATEIQQEQQREAERLNNWAMMAASLHRN</sequence>
<name>A0A376CKJ4_9CORY</name>
<dbReference type="Proteomes" id="UP000254467">
    <property type="component" value="Unassembled WGS sequence"/>
</dbReference>
<evidence type="ECO:0000313" key="2">
    <source>
        <dbReference type="Proteomes" id="UP000254467"/>
    </source>
</evidence>
<protein>
    <submittedName>
        <fullName evidence="1">Uncharacterized protein</fullName>
    </submittedName>
</protein>